<evidence type="ECO:0000313" key="1">
    <source>
        <dbReference type="EMBL" id="CAI6374901.1"/>
    </source>
</evidence>
<dbReference type="InterPro" id="IPR021109">
    <property type="entry name" value="Peptidase_aspartic_dom_sf"/>
</dbReference>
<sequence length="236" mass="25347">MCSNCLSGSHTASTCPSKYSCRTCSGKHHSVLHFESRKRQAGTNPINHAPAVPSSSAAPVGNLPSTDDTSFVGTVSSGNLSVLGTAVIRMCNQQGQWVPVRALIDCGSQISAITTKSATRLGLTRCNRKINVVGLSQSPVVQAKGVVLCSIVPHMRLDRKLTCEPVLLSKITGLMPSKVLDLSIRTQYMDLELADPNFDRPGQIEFLLGADVYNHIFTDGYHVRHTPGLPSAFETT</sequence>
<protein>
    <recommendedName>
        <fullName evidence="3">Peptidase aspartic putative domain-containing protein</fullName>
    </recommendedName>
</protein>
<keyword evidence="2" id="KW-1185">Reference proteome</keyword>
<accession>A0AAV0Y652</accession>
<gene>
    <name evidence="1" type="ORF">MEUPH1_LOCUS28477</name>
</gene>
<evidence type="ECO:0008006" key="3">
    <source>
        <dbReference type="Google" id="ProtNLM"/>
    </source>
</evidence>
<dbReference type="EMBL" id="CARXXK010001250">
    <property type="protein sequence ID" value="CAI6374901.1"/>
    <property type="molecule type" value="Genomic_DNA"/>
</dbReference>
<comment type="caution">
    <text evidence="1">The sequence shown here is derived from an EMBL/GenBank/DDBJ whole genome shotgun (WGS) entry which is preliminary data.</text>
</comment>
<organism evidence="1 2">
    <name type="scientific">Macrosiphum euphorbiae</name>
    <name type="common">potato aphid</name>
    <dbReference type="NCBI Taxonomy" id="13131"/>
    <lineage>
        <taxon>Eukaryota</taxon>
        <taxon>Metazoa</taxon>
        <taxon>Ecdysozoa</taxon>
        <taxon>Arthropoda</taxon>
        <taxon>Hexapoda</taxon>
        <taxon>Insecta</taxon>
        <taxon>Pterygota</taxon>
        <taxon>Neoptera</taxon>
        <taxon>Paraneoptera</taxon>
        <taxon>Hemiptera</taxon>
        <taxon>Sternorrhyncha</taxon>
        <taxon>Aphidomorpha</taxon>
        <taxon>Aphidoidea</taxon>
        <taxon>Aphididae</taxon>
        <taxon>Macrosiphini</taxon>
        <taxon>Macrosiphum</taxon>
    </lineage>
</organism>
<reference evidence="1 2" key="1">
    <citation type="submission" date="2023-01" db="EMBL/GenBank/DDBJ databases">
        <authorList>
            <person name="Whitehead M."/>
        </authorList>
    </citation>
    <scope>NUCLEOTIDE SEQUENCE [LARGE SCALE GENOMIC DNA]</scope>
</reference>
<name>A0AAV0Y652_9HEMI</name>
<dbReference type="Gene3D" id="2.40.70.10">
    <property type="entry name" value="Acid Proteases"/>
    <property type="match status" value="1"/>
</dbReference>
<dbReference type="Proteomes" id="UP001160148">
    <property type="component" value="Unassembled WGS sequence"/>
</dbReference>
<proteinExistence type="predicted"/>
<dbReference type="AlphaFoldDB" id="A0AAV0Y652"/>
<evidence type="ECO:0000313" key="2">
    <source>
        <dbReference type="Proteomes" id="UP001160148"/>
    </source>
</evidence>